<dbReference type="SMART" id="SM00342">
    <property type="entry name" value="HTH_ARAC"/>
    <property type="match status" value="1"/>
</dbReference>
<evidence type="ECO:0000256" key="1">
    <source>
        <dbReference type="ARBA" id="ARBA00023015"/>
    </source>
</evidence>
<dbReference type="PROSITE" id="PS01124">
    <property type="entry name" value="HTH_ARAC_FAMILY_2"/>
    <property type="match status" value="1"/>
</dbReference>
<evidence type="ECO:0000256" key="2">
    <source>
        <dbReference type="ARBA" id="ARBA00023125"/>
    </source>
</evidence>
<dbReference type="PANTHER" id="PTHR43280">
    <property type="entry name" value="ARAC-FAMILY TRANSCRIPTIONAL REGULATOR"/>
    <property type="match status" value="1"/>
</dbReference>
<evidence type="ECO:0000256" key="3">
    <source>
        <dbReference type="ARBA" id="ARBA00023163"/>
    </source>
</evidence>
<organism evidence="5 6">
    <name type="scientific">Butyrivibrio hungatei DSM 14810</name>
    <dbReference type="NCBI Taxonomy" id="1121132"/>
    <lineage>
        <taxon>Bacteria</taxon>
        <taxon>Bacillati</taxon>
        <taxon>Bacillota</taxon>
        <taxon>Clostridia</taxon>
        <taxon>Lachnospirales</taxon>
        <taxon>Lachnospiraceae</taxon>
        <taxon>Butyrivibrio</taxon>
    </lineage>
</organism>
<dbReference type="AlphaFoldDB" id="A0A1M7RQU4"/>
<dbReference type="InterPro" id="IPR020449">
    <property type="entry name" value="Tscrpt_reg_AraC-type_HTH"/>
</dbReference>
<evidence type="ECO:0000313" key="5">
    <source>
        <dbReference type="EMBL" id="SHN48550.1"/>
    </source>
</evidence>
<dbReference type="PRINTS" id="PR00032">
    <property type="entry name" value="HTHARAC"/>
</dbReference>
<accession>A0A1M7RQU4</accession>
<dbReference type="Gene3D" id="1.10.10.60">
    <property type="entry name" value="Homeodomain-like"/>
    <property type="match status" value="2"/>
</dbReference>
<dbReference type="Pfam" id="PF12833">
    <property type="entry name" value="HTH_18"/>
    <property type="match status" value="1"/>
</dbReference>
<dbReference type="RefSeq" id="WP_072700076.1">
    <property type="nucleotide sequence ID" value="NZ_FRDH01000003.1"/>
</dbReference>
<gene>
    <name evidence="5" type="ORF">SAMN02745247_00081</name>
</gene>
<dbReference type="InterPro" id="IPR009057">
    <property type="entry name" value="Homeodomain-like_sf"/>
</dbReference>
<dbReference type="Proteomes" id="UP000184097">
    <property type="component" value="Unassembled WGS sequence"/>
</dbReference>
<feature type="domain" description="HTH araC/xylS-type" evidence="4">
    <location>
        <begin position="183"/>
        <end position="281"/>
    </location>
</feature>
<name>A0A1M7RQU4_9FIRM</name>
<reference evidence="5 6" key="1">
    <citation type="submission" date="2016-12" db="EMBL/GenBank/DDBJ databases">
        <authorList>
            <person name="Song W.-J."/>
            <person name="Kurnit D.M."/>
        </authorList>
    </citation>
    <scope>NUCLEOTIDE SEQUENCE [LARGE SCALE GENOMIC DNA]</scope>
    <source>
        <strain evidence="5 6">DSM 14810</strain>
    </source>
</reference>
<keyword evidence="3" id="KW-0804">Transcription</keyword>
<dbReference type="PANTHER" id="PTHR43280:SF28">
    <property type="entry name" value="HTH-TYPE TRANSCRIPTIONAL ACTIVATOR RHAS"/>
    <property type="match status" value="1"/>
</dbReference>
<dbReference type="GO" id="GO:0003700">
    <property type="term" value="F:DNA-binding transcription factor activity"/>
    <property type="evidence" value="ECO:0007669"/>
    <property type="project" value="InterPro"/>
</dbReference>
<dbReference type="GO" id="GO:0043565">
    <property type="term" value="F:sequence-specific DNA binding"/>
    <property type="evidence" value="ECO:0007669"/>
    <property type="project" value="InterPro"/>
</dbReference>
<dbReference type="SUPFAM" id="SSF46689">
    <property type="entry name" value="Homeodomain-like"/>
    <property type="match status" value="2"/>
</dbReference>
<evidence type="ECO:0000313" key="6">
    <source>
        <dbReference type="Proteomes" id="UP000184097"/>
    </source>
</evidence>
<sequence>MFKEIYKGDFDGIAVGRVSRNQDFTKALGFYHNEYQIQYIFGGQRNFFYEGACYRMVPGTITIIDKAKIAKTNIIGGSSHDRLLIELKESFIAPMCAMFGIDAKSFFSKYHGVYQVGEDDLIQEVLANIERLATGKKDKMTAGRIKLEILRLFLDADRFERRKLGKLDDVGVKTHIEKQKRVHQVADYIAENYDKISSVTVLAEHFYMSNAYLCRIFKEVTNFTISEYINLYRIAASRQYLMDESMSMAEIANRLGYDSLTYFERVFKKQMTITPLQYRKSILKGKVNIV</sequence>
<evidence type="ECO:0000259" key="4">
    <source>
        <dbReference type="PROSITE" id="PS01124"/>
    </source>
</evidence>
<proteinExistence type="predicted"/>
<dbReference type="EMBL" id="FRDH01000003">
    <property type="protein sequence ID" value="SHN48550.1"/>
    <property type="molecule type" value="Genomic_DNA"/>
</dbReference>
<protein>
    <submittedName>
        <fullName evidence="5">AraC-type DNA-binding protein</fullName>
    </submittedName>
</protein>
<keyword evidence="2 5" id="KW-0238">DNA-binding</keyword>
<dbReference type="InterPro" id="IPR018060">
    <property type="entry name" value="HTH_AraC"/>
</dbReference>
<keyword evidence="1" id="KW-0805">Transcription regulation</keyword>